<dbReference type="PROSITE" id="PS50011">
    <property type="entry name" value="PROTEIN_KINASE_DOM"/>
    <property type="match status" value="1"/>
</dbReference>
<evidence type="ECO:0000313" key="11">
    <source>
        <dbReference type="Proteomes" id="UP001187315"/>
    </source>
</evidence>
<dbReference type="AlphaFoldDB" id="A0AA88MB73"/>
<feature type="domain" description="Protein kinase" evidence="8">
    <location>
        <begin position="84"/>
        <end position="344"/>
    </location>
</feature>
<dbReference type="GO" id="GO:0004674">
    <property type="term" value="F:protein serine/threonine kinase activity"/>
    <property type="evidence" value="ECO:0007669"/>
    <property type="project" value="UniProtKB-KW"/>
</dbReference>
<keyword evidence="4" id="KW-0547">Nucleotide-binding</keyword>
<evidence type="ECO:0000256" key="3">
    <source>
        <dbReference type="ARBA" id="ARBA00022679"/>
    </source>
</evidence>
<dbReference type="PROSITE" id="PS00108">
    <property type="entry name" value="PROTEIN_KINASE_ST"/>
    <property type="match status" value="1"/>
</dbReference>
<keyword evidence="3" id="KW-0808">Transferase</keyword>
<dbReference type="InterPro" id="IPR000961">
    <property type="entry name" value="AGC-kinase_C"/>
</dbReference>
<accession>A0AA88MB73</accession>
<reference evidence="10" key="1">
    <citation type="submission" date="2023-08" db="EMBL/GenBank/DDBJ databases">
        <title>Pelteobagrus vachellii genome.</title>
        <authorList>
            <person name="Liu H."/>
        </authorList>
    </citation>
    <scope>NUCLEOTIDE SEQUENCE</scope>
    <source>
        <strain evidence="10">PRFRI_2022a</strain>
        <tissue evidence="10">Muscle</tissue>
    </source>
</reference>
<comment type="caution">
    <text evidence="10">The sequence shown here is derived from an EMBL/GenBank/DDBJ whole genome shotgun (WGS) entry which is preliminary data.</text>
</comment>
<feature type="compositionally biased region" description="Polar residues" evidence="7">
    <location>
        <begin position="50"/>
        <end position="67"/>
    </location>
</feature>
<evidence type="ECO:0000256" key="5">
    <source>
        <dbReference type="ARBA" id="ARBA00022777"/>
    </source>
</evidence>
<dbReference type="Pfam" id="PF00069">
    <property type="entry name" value="Pkinase"/>
    <property type="match status" value="1"/>
</dbReference>
<dbReference type="EMBL" id="JAVHJS010000015">
    <property type="protein sequence ID" value="KAK2834587.1"/>
    <property type="molecule type" value="Genomic_DNA"/>
</dbReference>
<organism evidence="10 11">
    <name type="scientific">Tachysurus vachellii</name>
    <name type="common">Darkbarbel catfish</name>
    <name type="synonym">Pelteobagrus vachellii</name>
    <dbReference type="NCBI Taxonomy" id="175792"/>
    <lineage>
        <taxon>Eukaryota</taxon>
        <taxon>Metazoa</taxon>
        <taxon>Chordata</taxon>
        <taxon>Craniata</taxon>
        <taxon>Vertebrata</taxon>
        <taxon>Euteleostomi</taxon>
        <taxon>Actinopterygii</taxon>
        <taxon>Neopterygii</taxon>
        <taxon>Teleostei</taxon>
        <taxon>Ostariophysi</taxon>
        <taxon>Siluriformes</taxon>
        <taxon>Bagridae</taxon>
        <taxon>Tachysurus</taxon>
    </lineage>
</organism>
<dbReference type="InterPro" id="IPR000719">
    <property type="entry name" value="Prot_kinase_dom"/>
</dbReference>
<dbReference type="Gene3D" id="1.10.510.10">
    <property type="entry name" value="Transferase(Phosphotransferase) domain 1"/>
    <property type="match status" value="1"/>
</dbReference>
<keyword evidence="5" id="KW-0418">Kinase</keyword>
<protein>
    <submittedName>
        <fullName evidence="10">Uncharacterized protein</fullName>
    </submittedName>
</protein>
<keyword evidence="11" id="KW-1185">Reference proteome</keyword>
<evidence type="ECO:0000256" key="4">
    <source>
        <dbReference type="ARBA" id="ARBA00022741"/>
    </source>
</evidence>
<feature type="domain" description="AGC-kinase C-terminal" evidence="9">
    <location>
        <begin position="345"/>
        <end position="411"/>
    </location>
</feature>
<name>A0AA88MB73_TACVA</name>
<evidence type="ECO:0000259" key="9">
    <source>
        <dbReference type="PROSITE" id="PS51285"/>
    </source>
</evidence>
<gene>
    <name evidence="10" type="ORF">Q7C36_015288</name>
</gene>
<keyword evidence="6" id="KW-0067">ATP-binding</keyword>
<keyword evidence="1" id="KW-0723">Serine/threonine-protein kinase</keyword>
<dbReference type="PANTHER" id="PTHR24351">
    <property type="entry name" value="RIBOSOMAL PROTEIN S6 KINASE"/>
    <property type="match status" value="1"/>
</dbReference>
<dbReference type="Gene3D" id="3.30.200.20">
    <property type="entry name" value="Phosphorylase Kinase, domain 1"/>
    <property type="match status" value="1"/>
</dbReference>
<dbReference type="SMART" id="SM00133">
    <property type="entry name" value="S_TK_X"/>
    <property type="match status" value="1"/>
</dbReference>
<dbReference type="SUPFAM" id="SSF56112">
    <property type="entry name" value="Protein kinase-like (PK-like)"/>
    <property type="match status" value="1"/>
</dbReference>
<dbReference type="PROSITE" id="PS51285">
    <property type="entry name" value="AGC_KINASE_CTER"/>
    <property type="match status" value="1"/>
</dbReference>
<dbReference type="SMART" id="SM00220">
    <property type="entry name" value="S_TKc"/>
    <property type="match status" value="1"/>
</dbReference>
<feature type="region of interest" description="Disordered" evidence="7">
    <location>
        <begin position="44"/>
        <end position="75"/>
    </location>
</feature>
<dbReference type="InterPro" id="IPR011009">
    <property type="entry name" value="Kinase-like_dom_sf"/>
</dbReference>
<evidence type="ECO:0000313" key="10">
    <source>
        <dbReference type="EMBL" id="KAK2834587.1"/>
    </source>
</evidence>
<proteinExistence type="predicted"/>
<dbReference type="FunFam" id="1.10.510.10:FF:000048">
    <property type="entry name" value="Protein kinase C"/>
    <property type="match status" value="1"/>
</dbReference>
<evidence type="ECO:0000256" key="7">
    <source>
        <dbReference type="SAM" id="MobiDB-lite"/>
    </source>
</evidence>
<evidence type="ECO:0000256" key="2">
    <source>
        <dbReference type="ARBA" id="ARBA00022553"/>
    </source>
</evidence>
<dbReference type="FunFam" id="3.30.200.20:FF:000103">
    <property type="entry name" value="Protein kinase C"/>
    <property type="match status" value="1"/>
</dbReference>
<dbReference type="GO" id="GO:0005524">
    <property type="term" value="F:ATP binding"/>
    <property type="evidence" value="ECO:0007669"/>
    <property type="project" value="UniProtKB-KW"/>
</dbReference>
<keyword evidence="2" id="KW-0597">Phosphoprotein</keyword>
<evidence type="ECO:0000256" key="6">
    <source>
        <dbReference type="ARBA" id="ARBA00022840"/>
    </source>
</evidence>
<evidence type="ECO:0000259" key="8">
    <source>
        <dbReference type="PROSITE" id="PS50011"/>
    </source>
</evidence>
<dbReference type="Proteomes" id="UP001187315">
    <property type="component" value="Unassembled WGS sequence"/>
</dbReference>
<dbReference type="InterPro" id="IPR008271">
    <property type="entry name" value="Ser/Thr_kinase_AS"/>
</dbReference>
<sequence length="411" mass="46710">MGNSMTCFSLLTQKREKKVKLGAADEEKVITLKNSVRIFEKTSADAASQPLEQTENRSSLNDCSSQENGEDKELQPERKSLEDFKFLSVLGRGTFGNEILSELKGTDEVYALKIIKKDNIWAHDVIGYTLREKRVLTLASDHPYLTHLFCSFQTSDSLCFAMEYVNGGNLAFHISQSHGFDEPRTRYYAAEIACALMFLHGKGIIHRDLKPENILLDADGHCKLVDFGLCMEGIVDGKTTDSFCGTPDYTSPEMIQSLNYGTSVDWWALGVIMFQMMTGYRPFHDDNQEDMHESIVTAEPDYPPNLSKKAVSVLKAFLEKNPKNRLGCVESQGKENAIKVHPFFKKIKRALLEQRKITSPFQPQIMSKRDVNNFEEVFTFQGTKHSQEDLSFFIQSIKEEFDGFSFINTKY</sequence>
<evidence type="ECO:0000256" key="1">
    <source>
        <dbReference type="ARBA" id="ARBA00022527"/>
    </source>
</evidence>